<dbReference type="InterPro" id="IPR036034">
    <property type="entry name" value="PDZ_sf"/>
</dbReference>
<feature type="domain" description="Type II secretion system protein GspC N-terminal" evidence="12">
    <location>
        <begin position="27"/>
        <end position="164"/>
    </location>
</feature>
<dbReference type="PRINTS" id="PR00810">
    <property type="entry name" value="BCTERIALGSPC"/>
</dbReference>
<dbReference type="PROSITE" id="PS01141">
    <property type="entry name" value="T2SP_C"/>
    <property type="match status" value="1"/>
</dbReference>
<comment type="subcellular location">
    <subcellularLocation>
        <location evidence="1">Cell inner membrane</location>
    </subcellularLocation>
</comment>
<evidence type="ECO:0000256" key="3">
    <source>
        <dbReference type="ARBA" id="ARBA00022448"/>
    </source>
</evidence>
<evidence type="ECO:0000256" key="2">
    <source>
        <dbReference type="ARBA" id="ARBA00007986"/>
    </source>
</evidence>
<dbReference type="RefSeq" id="WP_119909146.1">
    <property type="nucleotide sequence ID" value="NZ_QZCH01000001.1"/>
</dbReference>
<reference evidence="13 14" key="1">
    <citation type="submission" date="2018-09" db="EMBL/GenBank/DDBJ databases">
        <authorList>
            <person name="Wang F."/>
        </authorList>
    </citation>
    <scope>NUCLEOTIDE SEQUENCE [LARGE SCALE GENOMIC DNA]</scope>
    <source>
        <strain evidence="13 14">PLHSC7-2</strain>
    </source>
</reference>
<dbReference type="EMBL" id="QZCH01000001">
    <property type="protein sequence ID" value="RJG51622.1"/>
    <property type="molecule type" value="Genomic_DNA"/>
</dbReference>
<evidence type="ECO:0000256" key="10">
    <source>
        <dbReference type="SAM" id="MobiDB-lite"/>
    </source>
</evidence>
<evidence type="ECO:0000256" key="1">
    <source>
        <dbReference type="ARBA" id="ARBA00004533"/>
    </source>
</evidence>
<gene>
    <name evidence="13" type="primary">gspC</name>
    <name evidence="13" type="ORF">D1Z90_02525</name>
</gene>
<dbReference type="Gene3D" id="2.30.42.10">
    <property type="match status" value="1"/>
</dbReference>
<dbReference type="GO" id="GO:0005886">
    <property type="term" value="C:plasma membrane"/>
    <property type="evidence" value="ECO:0007669"/>
    <property type="project" value="UniProtKB-SubCell"/>
</dbReference>
<dbReference type="SUPFAM" id="SSF50156">
    <property type="entry name" value="PDZ domain-like"/>
    <property type="match status" value="1"/>
</dbReference>
<evidence type="ECO:0000256" key="9">
    <source>
        <dbReference type="ARBA" id="ARBA00023136"/>
    </source>
</evidence>
<sequence length="299" mass="33309">MDKLSEALKRLNSLPQQKLSSIAFMTLLLLLCYQMANLTWLLMPTPEQKAAPWRPEPVRTTQSSQRFDVAALRSINMFGVFNQQKAAPKKATNTPAPKTRLNLKLTGLLASTVPANAIAIIEERGSQNTYFIGSKIARTGAVLKEIYKDRVIIEYNGKRETLMLDGESYNKKPARQPSQANKRNLSRPMPASQRKKIDVGVSREELLSDPGKITDYIAISPVRKQGVLMGYRVNPGKKSKLFKAAGLQPNDLAVALNGIDLTDLQQSMALMQQLPQMTDITLSVERAGQLHELYFSLPE</sequence>
<evidence type="ECO:0000256" key="7">
    <source>
        <dbReference type="ARBA" id="ARBA00022927"/>
    </source>
</evidence>
<feature type="region of interest" description="Disordered" evidence="10">
    <location>
        <begin position="166"/>
        <end position="196"/>
    </location>
</feature>
<proteinExistence type="inferred from homology"/>
<feature type="transmembrane region" description="Helical" evidence="11">
    <location>
        <begin position="21"/>
        <end position="43"/>
    </location>
</feature>
<name>A0A418YKW6_9GAMM</name>
<evidence type="ECO:0000256" key="8">
    <source>
        <dbReference type="ARBA" id="ARBA00022989"/>
    </source>
</evidence>
<evidence type="ECO:0000313" key="14">
    <source>
        <dbReference type="Proteomes" id="UP000283255"/>
    </source>
</evidence>
<dbReference type="AlphaFoldDB" id="A0A418YKW6"/>
<comment type="caution">
    <text evidence="13">The sequence shown here is derived from an EMBL/GenBank/DDBJ whole genome shotgun (WGS) entry which is preliminary data.</text>
</comment>
<comment type="similarity">
    <text evidence="2">Belongs to the GSP C family.</text>
</comment>
<protein>
    <submittedName>
        <fullName evidence="13">Type II secretion system protein GspC</fullName>
    </submittedName>
</protein>
<keyword evidence="6 11" id="KW-0812">Transmembrane</keyword>
<dbReference type="GO" id="GO:0015628">
    <property type="term" value="P:protein secretion by the type II secretion system"/>
    <property type="evidence" value="ECO:0007669"/>
    <property type="project" value="InterPro"/>
</dbReference>
<evidence type="ECO:0000256" key="5">
    <source>
        <dbReference type="ARBA" id="ARBA00022519"/>
    </source>
</evidence>
<keyword evidence="14" id="KW-1185">Reference proteome</keyword>
<keyword evidence="3" id="KW-0813">Transport</keyword>
<dbReference type="InterPro" id="IPR024961">
    <property type="entry name" value="T2SS_GspC_N"/>
</dbReference>
<accession>A0A418YKW6</accession>
<keyword evidence="4" id="KW-1003">Cell membrane</keyword>
<organism evidence="13 14">
    <name type="scientific">Motilimonas pumila</name>
    <dbReference type="NCBI Taxonomy" id="2303987"/>
    <lineage>
        <taxon>Bacteria</taxon>
        <taxon>Pseudomonadati</taxon>
        <taxon>Pseudomonadota</taxon>
        <taxon>Gammaproteobacteria</taxon>
        <taxon>Alteromonadales</taxon>
        <taxon>Alteromonadales genera incertae sedis</taxon>
        <taxon>Motilimonas</taxon>
    </lineage>
</organism>
<evidence type="ECO:0000256" key="6">
    <source>
        <dbReference type="ARBA" id="ARBA00022692"/>
    </source>
</evidence>
<dbReference type="Proteomes" id="UP000283255">
    <property type="component" value="Unassembled WGS sequence"/>
</dbReference>
<dbReference type="OrthoDB" id="1491375at2"/>
<dbReference type="NCBIfam" id="TIGR01713">
    <property type="entry name" value="typeII_sec_gspC"/>
    <property type="match status" value="1"/>
</dbReference>
<keyword evidence="8 11" id="KW-1133">Transmembrane helix</keyword>
<keyword evidence="7" id="KW-0653">Protein transport</keyword>
<reference evidence="13 14" key="2">
    <citation type="submission" date="2019-01" db="EMBL/GenBank/DDBJ databases">
        <title>Motilimonas pumilus sp. nov., isolated from the gut of sea cucumber (Apostichopus japonicus).</title>
        <authorList>
            <person name="Wang F.-Q."/>
            <person name="Ren L.-H."/>
            <person name="Lin Y.-W."/>
            <person name="Sun G.-H."/>
            <person name="Du Z.-J."/>
            <person name="Zhao J.-X."/>
            <person name="Liu X.-J."/>
            <person name="Liu L.-J."/>
        </authorList>
    </citation>
    <scope>NUCLEOTIDE SEQUENCE [LARGE SCALE GENOMIC DNA]</scope>
    <source>
        <strain evidence="13 14">PLHSC7-2</strain>
    </source>
</reference>
<evidence type="ECO:0000313" key="13">
    <source>
        <dbReference type="EMBL" id="RJG51622.1"/>
    </source>
</evidence>
<dbReference type="Pfam" id="PF11356">
    <property type="entry name" value="T2SSC"/>
    <property type="match status" value="1"/>
</dbReference>
<dbReference type="Gene3D" id="2.30.30.830">
    <property type="match status" value="1"/>
</dbReference>
<keyword evidence="9 11" id="KW-0472">Membrane</keyword>
<evidence type="ECO:0000256" key="11">
    <source>
        <dbReference type="SAM" id="Phobius"/>
    </source>
</evidence>
<evidence type="ECO:0000256" key="4">
    <source>
        <dbReference type="ARBA" id="ARBA00022475"/>
    </source>
</evidence>
<dbReference type="GO" id="GO:0015627">
    <property type="term" value="C:type II protein secretion system complex"/>
    <property type="evidence" value="ECO:0007669"/>
    <property type="project" value="InterPro"/>
</dbReference>
<dbReference type="InterPro" id="IPR001639">
    <property type="entry name" value="T2SS_protein-GspC"/>
</dbReference>
<keyword evidence="5" id="KW-0997">Cell inner membrane</keyword>
<evidence type="ECO:0000259" key="12">
    <source>
        <dbReference type="Pfam" id="PF11356"/>
    </source>
</evidence>